<comment type="caution">
    <text evidence="5">The sequence shown here is derived from an EMBL/GenBank/DDBJ whole genome shotgun (WGS) entry which is preliminary data.</text>
</comment>
<evidence type="ECO:0000256" key="4">
    <source>
        <dbReference type="ARBA" id="ARBA00045261"/>
    </source>
</evidence>
<reference evidence="5 6" key="1">
    <citation type="journal article" date="2018" name="Nat. Ecol. Evol.">
        <title>Shark genomes provide insights into elasmobranch evolution and the origin of vertebrates.</title>
        <authorList>
            <person name="Hara Y"/>
            <person name="Yamaguchi K"/>
            <person name="Onimaru K"/>
            <person name="Kadota M"/>
            <person name="Koyanagi M"/>
            <person name="Keeley SD"/>
            <person name="Tatsumi K"/>
            <person name="Tanaka K"/>
            <person name="Motone F"/>
            <person name="Kageyama Y"/>
            <person name="Nozu R"/>
            <person name="Adachi N"/>
            <person name="Nishimura O"/>
            <person name="Nakagawa R"/>
            <person name="Tanegashima C"/>
            <person name="Kiyatake I"/>
            <person name="Matsumoto R"/>
            <person name="Murakumo K"/>
            <person name="Nishida K"/>
            <person name="Terakita A"/>
            <person name="Kuratani S"/>
            <person name="Sato K"/>
            <person name="Hyodo S Kuraku.S."/>
        </authorList>
    </citation>
    <scope>NUCLEOTIDE SEQUENCE [LARGE SCALE GENOMIC DNA]</scope>
</reference>
<accession>A0A401THS3</accession>
<proteinExistence type="inferred from homology"/>
<dbReference type="Pfam" id="PF22611">
    <property type="entry name" value="CFAP126"/>
    <property type="match status" value="1"/>
</dbReference>
<dbReference type="GO" id="GO:0036064">
    <property type="term" value="C:ciliary basal body"/>
    <property type="evidence" value="ECO:0007669"/>
    <property type="project" value="TreeGrafter"/>
</dbReference>
<name>A0A401THS3_CHIPU</name>
<comment type="function">
    <text evidence="4">Microtubule inner protein (MIP) part of the dynein-decorated doublet microtubules (DMTs) in cilia axoneme. Acts as a regulator of cilium basal body docking and positioning in mono- and multiciliated cells. Regulates basal body docking and cilia formation in multiciliated lung cells. Regulates kinocilium positioning and stereocilia bundle morphogenesis in the inner ear.</text>
</comment>
<dbReference type="AlphaFoldDB" id="A0A401THS3"/>
<keyword evidence="6" id="KW-1185">Reference proteome</keyword>
<dbReference type="GO" id="GO:0044782">
    <property type="term" value="P:cilium organization"/>
    <property type="evidence" value="ECO:0007669"/>
    <property type="project" value="TreeGrafter"/>
</dbReference>
<evidence type="ECO:0000256" key="3">
    <source>
        <dbReference type="ARBA" id="ARBA00033306"/>
    </source>
</evidence>
<evidence type="ECO:0000256" key="1">
    <source>
        <dbReference type="ARBA" id="ARBA00009887"/>
    </source>
</evidence>
<dbReference type="InterPro" id="IPR038797">
    <property type="entry name" value="Fltp"/>
</dbReference>
<dbReference type="EMBL" id="BEZZ01075629">
    <property type="protein sequence ID" value="GCC42210.1"/>
    <property type="molecule type" value="Genomic_DNA"/>
</dbReference>
<comment type="similarity">
    <text evidence="1">Belongs to the Flattop family.</text>
</comment>
<dbReference type="PANTHER" id="PTHR34639">
    <property type="entry name" value="PROTEIN FLATTOP"/>
    <property type="match status" value="1"/>
</dbReference>
<protein>
    <recommendedName>
        <fullName evidence="2">Protein Flattop</fullName>
    </recommendedName>
    <alternativeName>
        <fullName evidence="3">Cilia- and flagella-associated protein 126</fullName>
    </alternativeName>
</protein>
<sequence>MAYSFHANQYENTYNTTRMSNWTVPKAKENTAKLPKLQEGATCFIANDRGYLNPGVPRSKVRASPSSH</sequence>
<dbReference type="PANTHER" id="PTHR34639:SF1">
    <property type="entry name" value="PROTEIN FLATTOP"/>
    <property type="match status" value="1"/>
</dbReference>
<gene>
    <name evidence="5" type="ORF">chiPu_0026260</name>
</gene>
<dbReference type="CDD" id="cd23705">
    <property type="entry name" value="Flattop"/>
    <property type="match status" value="1"/>
</dbReference>
<evidence type="ECO:0000313" key="6">
    <source>
        <dbReference type="Proteomes" id="UP000287033"/>
    </source>
</evidence>
<dbReference type="OrthoDB" id="9950549at2759"/>
<dbReference type="Proteomes" id="UP000287033">
    <property type="component" value="Unassembled WGS sequence"/>
</dbReference>
<evidence type="ECO:0000313" key="5">
    <source>
        <dbReference type="EMBL" id="GCC42210.1"/>
    </source>
</evidence>
<evidence type="ECO:0000256" key="2">
    <source>
        <dbReference type="ARBA" id="ARBA00019181"/>
    </source>
</evidence>
<organism evidence="5 6">
    <name type="scientific">Chiloscyllium punctatum</name>
    <name type="common">Brownbanded bambooshark</name>
    <name type="synonym">Hemiscyllium punctatum</name>
    <dbReference type="NCBI Taxonomy" id="137246"/>
    <lineage>
        <taxon>Eukaryota</taxon>
        <taxon>Metazoa</taxon>
        <taxon>Chordata</taxon>
        <taxon>Craniata</taxon>
        <taxon>Vertebrata</taxon>
        <taxon>Chondrichthyes</taxon>
        <taxon>Elasmobranchii</taxon>
        <taxon>Galeomorphii</taxon>
        <taxon>Galeoidea</taxon>
        <taxon>Orectolobiformes</taxon>
        <taxon>Hemiscylliidae</taxon>
        <taxon>Chiloscyllium</taxon>
    </lineage>
</organism>
<dbReference type="STRING" id="137246.A0A401THS3"/>